<organism evidence="2">
    <name type="scientific">Glycine soja</name>
    <name type="common">Wild soybean</name>
    <dbReference type="NCBI Taxonomy" id="3848"/>
    <lineage>
        <taxon>Eukaryota</taxon>
        <taxon>Viridiplantae</taxon>
        <taxon>Streptophyta</taxon>
        <taxon>Embryophyta</taxon>
        <taxon>Tracheophyta</taxon>
        <taxon>Spermatophyta</taxon>
        <taxon>Magnoliopsida</taxon>
        <taxon>eudicotyledons</taxon>
        <taxon>Gunneridae</taxon>
        <taxon>Pentapetalae</taxon>
        <taxon>rosids</taxon>
        <taxon>fabids</taxon>
        <taxon>Fabales</taxon>
        <taxon>Fabaceae</taxon>
        <taxon>Papilionoideae</taxon>
        <taxon>50 kb inversion clade</taxon>
        <taxon>NPAAA clade</taxon>
        <taxon>indigoferoid/millettioid clade</taxon>
        <taxon>Phaseoleae</taxon>
        <taxon>Glycine</taxon>
        <taxon>Glycine subgen. Soja</taxon>
    </lineage>
</organism>
<feature type="non-terminal residue" evidence="2">
    <location>
        <position position="1"/>
    </location>
</feature>
<dbReference type="InterPro" id="IPR002156">
    <property type="entry name" value="RNaseH_domain"/>
</dbReference>
<proteinExistence type="predicted"/>
<feature type="non-terminal residue" evidence="2">
    <location>
        <position position="116"/>
    </location>
</feature>
<accession>A0A0B2R3I6</accession>
<reference evidence="2" key="1">
    <citation type="submission" date="2014-07" db="EMBL/GenBank/DDBJ databases">
        <title>Identification of a novel salt tolerance gene in wild soybean by whole-genome sequencing.</title>
        <authorList>
            <person name="Lam H.-M."/>
            <person name="Qi X."/>
            <person name="Li M.-W."/>
            <person name="Liu X."/>
            <person name="Xie M."/>
            <person name="Ni M."/>
            <person name="Xu X."/>
        </authorList>
    </citation>
    <scope>NUCLEOTIDE SEQUENCE [LARGE SCALE GENOMIC DNA]</scope>
    <source>
        <tissue evidence="2">Root</tissue>
    </source>
</reference>
<gene>
    <name evidence="2" type="ORF">glysoja_030406</name>
</gene>
<dbReference type="Gene3D" id="3.30.420.10">
    <property type="entry name" value="Ribonuclease H-like superfamily/Ribonuclease H"/>
    <property type="match status" value="1"/>
</dbReference>
<dbReference type="PANTHER" id="PTHR47723:SF23">
    <property type="entry name" value="REVERSE TRANSCRIPTASE-LIKE PROTEIN"/>
    <property type="match status" value="1"/>
</dbReference>
<evidence type="ECO:0000259" key="1">
    <source>
        <dbReference type="Pfam" id="PF13456"/>
    </source>
</evidence>
<dbReference type="Pfam" id="PF13456">
    <property type="entry name" value="RVT_3"/>
    <property type="match status" value="1"/>
</dbReference>
<dbReference type="InterPro" id="IPR053151">
    <property type="entry name" value="RNase_H-like"/>
</dbReference>
<dbReference type="Proteomes" id="UP000053555">
    <property type="component" value="Unassembled WGS sequence"/>
</dbReference>
<evidence type="ECO:0000313" key="2">
    <source>
        <dbReference type="EMBL" id="KHN26452.1"/>
    </source>
</evidence>
<dbReference type="InterPro" id="IPR036397">
    <property type="entry name" value="RNaseH_sf"/>
</dbReference>
<dbReference type="GO" id="GO:0003676">
    <property type="term" value="F:nucleic acid binding"/>
    <property type="evidence" value="ECO:0007669"/>
    <property type="project" value="InterPro"/>
</dbReference>
<dbReference type="EMBL" id="KN653883">
    <property type="protein sequence ID" value="KHN26452.1"/>
    <property type="molecule type" value="Genomic_DNA"/>
</dbReference>
<dbReference type="AlphaFoldDB" id="A0A0B2R3I6"/>
<name>A0A0B2R3I6_GLYSO</name>
<dbReference type="GO" id="GO:0004523">
    <property type="term" value="F:RNA-DNA hybrid ribonuclease activity"/>
    <property type="evidence" value="ECO:0007669"/>
    <property type="project" value="InterPro"/>
</dbReference>
<feature type="domain" description="RNase H type-1" evidence="1">
    <location>
        <begin position="2"/>
        <end position="80"/>
    </location>
</feature>
<sequence length="116" mass="13778">YHVELQAAMLGIEIAFRKGWRKIWLECDSWFAVQSFKDSNMIPWKLKTRWNNCIFFTKAMQFEVSHIYIEGNCCADGRSKFALQTIGFSWWDSPPSFIREPPIVRDDRFGLPNYVF</sequence>
<dbReference type="PANTHER" id="PTHR47723">
    <property type="entry name" value="OS05G0353850 PROTEIN"/>
    <property type="match status" value="1"/>
</dbReference>
<dbReference type="CDD" id="cd06222">
    <property type="entry name" value="RNase_H_like"/>
    <property type="match status" value="1"/>
</dbReference>
<protein>
    <recommendedName>
        <fullName evidence="1">RNase H type-1 domain-containing protein</fullName>
    </recommendedName>
</protein>
<dbReference type="InterPro" id="IPR012337">
    <property type="entry name" value="RNaseH-like_sf"/>
</dbReference>
<dbReference type="SUPFAM" id="SSF53098">
    <property type="entry name" value="Ribonuclease H-like"/>
    <property type="match status" value="1"/>
</dbReference>
<dbReference type="InterPro" id="IPR044730">
    <property type="entry name" value="RNase_H-like_dom_plant"/>
</dbReference>